<evidence type="ECO:0000256" key="1">
    <source>
        <dbReference type="ARBA" id="ARBA00009175"/>
    </source>
</evidence>
<gene>
    <name evidence="5" type="ORF">EV385_1012</name>
</gene>
<feature type="binding site" evidence="4">
    <location>
        <position position="42"/>
    </location>
    <ligand>
        <name>molybdate</name>
        <dbReference type="ChEBI" id="CHEBI:36264"/>
    </ligand>
</feature>
<dbReference type="EMBL" id="SHKY01000001">
    <property type="protein sequence ID" value="RZU49270.1"/>
    <property type="molecule type" value="Genomic_DNA"/>
</dbReference>
<dbReference type="Pfam" id="PF13531">
    <property type="entry name" value="SBP_bac_11"/>
    <property type="match status" value="1"/>
</dbReference>
<comment type="similarity">
    <text evidence="1">Belongs to the bacterial solute-binding protein ModA family.</text>
</comment>
<evidence type="ECO:0000256" key="2">
    <source>
        <dbReference type="ARBA" id="ARBA00022723"/>
    </source>
</evidence>
<accession>A0A4Q7ZEV6</accession>
<keyword evidence="3" id="KW-0732">Signal</keyword>
<dbReference type="SUPFAM" id="SSF53850">
    <property type="entry name" value="Periplasmic binding protein-like II"/>
    <property type="match status" value="1"/>
</dbReference>
<name>A0A4Q7ZEV6_9ACTN</name>
<dbReference type="Gene3D" id="3.40.190.10">
    <property type="entry name" value="Periplasmic binding protein-like II"/>
    <property type="match status" value="2"/>
</dbReference>
<evidence type="ECO:0000256" key="4">
    <source>
        <dbReference type="PIRSR" id="PIRSR004846-1"/>
    </source>
</evidence>
<keyword evidence="2 4" id="KW-0479">Metal-binding</keyword>
<dbReference type="GO" id="GO:0015689">
    <property type="term" value="P:molybdate ion transport"/>
    <property type="evidence" value="ECO:0007669"/>
    <property type="project" value="InterPro"/>
</dbReference>
<dbReference type="PANTHER" id="PTHR30632">
    <property type="entry name" value="MOLYBDATE-BINDING PERIPLASMIC PROTEIN"/>
    <property type="match status" value="1"/>
</dbReference>
<sequence length="255" mass="25525">MVATMLGIVVPGSAAACDSGMRSTTSSVDPVSGTVTVLAAASLKGAFDRIGAAFETAHPHTKVTLSYGGSDDLAQRIVSGTPADVFAAASAATMRTVTDAGDTADTPDTFARNQLVIAVPKGNPKGLNSLADLARPGVRVALCAAQVPCGTATARVLGAAGVELTPAARQPDVKAALAKVQRGEADAALVYRTDARAAGSGVEGVEFPESVQAVNLYQIAALKDAANPVGAAAFVTYVLGAQAQQMLADAGFQSP</sequence>
<dbReference type="PIRSF" id="PIRSF004846">
    <property type="entry name" value="ModA"/>
    <property type="match status" value="1"/>
</dbReference>
<dbReference type="AlphaFoldDB" id="A0A4Q7ZEV6"/>
<keyword evidence="6" id="KW-1185">Reference proteome</keyword>
<dbReference type="InterPro" id="IPR005950">
    <property type="entry name" value="ModA"/>
</dbReference>
<dbReference type="NCBIfam" id="TIGR01256">
    <property type="entry name" value="modA"/>
    <property type="match status" value="1"/>
</dbReference>
<evidence type="ECO:0000313" key="6">
    <source>
        <dbReference type="Proteomes" id="UP000292564"/>
    </source>
</evidence>
<organism evidence="5 6">
    <name type="scientific">Krasilnikovia cinnamomea</name>
    <dbReference type="NCBI Taxonomy" id="349313"/>
    <lineage>
        <taxon>Bacteria</taxon>
        <taxon>Bacillati</taxon>
        <taxon>Actinomycetota</taxon>
        <taxon>Actinomycetes</taxon>
        <taxon>Micromonosporales</taxon>
        <taxon>Micromonosporaceae</taxon>
        <taxon>Krasilnikovia</taxon>
    </lineage>
</organism>
<feature type="binding site" evidence="4">
    <location>
        <position position="70"/>
    </location>
    <ligand>
        <name>molybdate</name>
        <dbReference type="ChEBI" id="CHEBI:36264"/>
    </ligand>
</feature>
<comment type="caution">
    <text evidence="5">The sequence shown here is derived from an EMBL/GenBank/DDBJ whole genome shotgun (WGS) entry which is preliminary data.</text>
</comment>
<dbReference type="PANTHER" id="PTHR30632:SF0">
    <property type="entry name" value="SULFATE-BINDING PROTEIN"/>
    <property type="match status" value="1"/>
</dbReference>
<dbReference type="GO" id="GO:0030973">
    <property type="term" value="F:molybdate ion binding"/>
    <property type="evidence" value="ECO:0007669"/>
    <property type="project" value="TreeGrafter"/>
</dbReference>
<dbReference type="InterPro" id="IPR050682">
    <property type="entry name" value="ModA/WtpA"/>
</dbReference>
<feature type="binding site" evidence="4">
    <location>
        <position position="191"/>
    </location>
    <ligand>
        <name>molybdate</name>
        <dbReference type="ChEBI" id="CHEBI:36264"/>
    </ligand>
</feature>
<reference evidence="5 6" key="1">
    <citation type="submission" date="2019-02" db="EMBL/GenBank/DDBJ databases">
        <title>Sequencing the genomes of 1000 actinobacteria strains.</title>
        <authorList>
            <person name="Klenk H.-P."/>
        </authorList>
    </citation>
    <scope>NUCLEOTIDE SEQUENCE [LARGE SCALE GENOMIC DNA]</scope>
    <source>
        <strain evidence="5 6">DSM 45162</strain>
    </source>
</reference>
<dbReference type="GO" id="GO:0046872">
    <property type="term" value="F:metal ion binding"/>
    <property type="evidence" value="ECO:0007669"/>
    <property type="project" value="UniProtKB-KW"/>
</dbReference>
<proteinExistence type="inferred from homology"/>
<protein>
    <submittedName>
        <fullName evidence="5">Molybdate transport system substrate-binding protein</fullName>
    </submittedName>
</protein>
<dbReference type="RefSeq" id="WP_130508383.1">
    <property type="nucleotide sequence ID" value="NZ_SHKY01000001.1"/>
</dbReference>
<keyword evidence="4" id="KW-0500">Molybdenum</keyword>
<feature type="binding site" evidence="4">
    <location>
        <position position="173"/>
    </location>
    <ligand>
        <name>molybdate</name>
        <dbReference type="ChEBI" id="CHEBI:36264"/>
    </ligand>
</feature>
<dbReference type="OrthoDB" id="9785015at2"/>
<evidence type="ECO:0000256" key="3">
    <source>
        <dbReference type="ARBA" id="ARBA00022729"/>
    </source>
</evidence>
<dbReference type="Proteomes" id="UP000292564">
    <property type="component" value="Unassembled WGS sequence"/>
</dbReference>
<evidence type="ECO:0000313" key="5">
    <source>
        <dbReference type="EMBL" id="RZU49270.1"/>
    </source>
</evidence>